<keyword evidence="2" id="KW-1185">Reference proteome</keyword>
<dbReference type="Proteomes" id="UP000198975">
    <property type="component" value="Unassembled WGS sequence"/>
</dbReference>
<evidence type="ECO:0000313" key="1">
    <source>
        <dbReference type="EMBL" id="SCB77499.1"/>
    </source>
</evidence>
<proteinExistence type="predicted"/>
<protein>
    <submittedName>
        <fullName evidence="1">Uncharacterized protein</fullName>
    </submittedName>
</protein>
<evidence type="ECO:0000313" key="2">
    <source>
        <dbReference type="Proteomes" id="UP000198975"/>
    </source>
</evidence>
<organism evidence="1 2">
    <name type="scientific">Kosakonia oryzendophytica</name>
    <dbReference type="NCBI Taxonomy" id="1005665"/>
    <lineage>
        <taxon>Bacteria</taxon>
        <taxon>Pseudomonadati</taxon>
        <taxon>Pseudomonadota</taxon>
        <taxon>Gammaproteobacteria</taxon>
        <taxon>Enterobacterales</taxon>
        <taxon>Enterobacteriaceae</taxon>
        <taxon>Kosakonia</taxon>
    </lineage>
</organism>
<dbReference type="EMBL" id="FMAY01000001">
    <property type="protein sequence ID" value="SCB77499.1"/>
    <property type="molecule type" value="Genomic_DNA"/>
</dbReference>
<accession>A0A1C3Z579</accession>
<reference evidence="2" key="1">
    <citation type="submission" date="2016-08" db="EMBL/GenBank/DDBJ databases">
        <authorList>
            <person name="Varghese N."/>
            <person name="Submissions Spin"/>
        </authorList>
    </citation>
    <scope>NUCLEOTIDE SEQUENCE [LARGE SCALE GENOMIC DNA]</scope>
    <source>
        <strain evidence="2">REICA_082</strain>
    </source>
</reference>
<name>A0A1C3Z579_9ENTR</name>
<sequence>MKNKKRRHTDNAFFIYWLATKLQIIQKGFIQLFKRTLKRVS</sequence>
<gene>
    <name evidence="1" type="ORF">GA0061071_101369</name>
</gene>
<dbReference type="AlphaFoldDB" id="A0A1C3Z579"/>